<dbReference type="PANTHER" id="PTHR42748">
    <property type="entry name" value="NITROGEN METABOLITE REPRESSION PROTEIN NMRA FAMILY MEMBER"/>
    <property type="match status" value="1"/>
</dbReference>
<protein>
    <recommendedName>
        <fullName evidence="4">NmrA-like domain-containing protein</fullName>
    </recommendedName>
</protein>
<dbReference type="Proteomes" id="UP000813444">
    <property type="component" value="Unassembled WGS sequence"/>
</dbReference>
<dbReference type="Pfam" id="PF05368">
    <property type="entry name" value="NmrA"/>
    <property type="match status" value="1"/>
</dbReference>
<evidence type="ECO:0000313" key="6">
    <source>
        <dbReference type="Proteomes" id="UP000813444"/>
    </source>
</evidence>
<feature type="domain" description="NmrA-like" evidence="4">
    <location>
        <begin position="5"/>
        <end position="278"/>
    </location>
</feature>
<keyword evidence="6" id="KW-1185">Reference proteome</keyword>
<organism evidence="5 6">
    <name type="scientific">Stachybotrys elegans</name>
    <dbReference type="NCBI Taxonomy" id="80388"/>
    <lineage>
        <taxon>Eukaryota</taxon>
        <taxon>Fungi</taxon>
        <taxon>Dikarya</taxon>
        <taxon>Ascomycota</taxon>
        <taxon>Pezizomycotina</taxon>
        <taxon>Sordariomycetes</taxon>
        <taxon>Hypocreomycetidae</taxon>
        <taxon>Hypocreales</taxon>
        <taxon>Stachybotryaceae</taxon>
        <taxon>Stachybotrys</taxon>
    </lineage>
</organism>
<dbReference type="InterPro" id="IPR036291">
    <property type="entry name" value="NAD(P)-bd_dom_sf"/>
</dbReference>
<dbReference type="PANTHER" id="PTHR42748:SF30">
    <property type="entry name" value="NMRA-LIKE DOMAIN-CONTAINING PROTEIN"/>
    <property type="match status" value="1"/>
</dbReference>
<reference evidence="5" key="1">
    <citation type="journal article" date="2021" name="Nat. Commun.">
        <title>Genetic determinants of endophytism in the Arabidopsis root mycobiome.</title>
        <authorList>
            <person name="Mesny F."/>
            <person name="Miyauchi S."/>
            <person name="Thiergart T."/>
            <person name="Pickel B."/>
            <person name="Atanasova L."/>
            <person name="Karlsson M."/>
            <person name="Huettel B."/>
            <person name="Barry K.W."/>
            <person name="Haridas S."/>
            <person name="Chen C."/>
            <person name="Bauer D."/>
            <person name="Andreopoulos W."/>
            <person name="Pangilinan J."/>
            <person name="LaButti K."/>
            <person name="Riley R."/>
            <person name="Lipzen A."/>
            <person name="Clum A."/>
            <person name="Drula E."/>
            <person name="Henrissat B."/>
            <person name="Kohler A."/>
            <person name="Grigoriev I.V."/>
            <person name="Martin F.M."/>
            <person name="Hacquard S."/>
        </authorList>
    </citation>
    <scope>NUCLEOTIDE SEQUENCE</scope>
    <source>
        <strain evidence="5">MPI-CAGE-CH-0235</strain>
    </source>
</reference>
<proteinExistence type="inferred from homology"/>
<dbReference type="GO" id="GO:0016491">
    <property type="term" value="F:oxidoreductase activity"/>
    <property type="evidence" value="ECO:0007669"/>
    <property type="project" value="UniProtKB-KW"/>
</dbReference>
<dbReference type="Gene3D" id="3.40.50.720">
    <property type="entry name" value="NAD(P)-binding Rossmann-like Domain"/>
    <property type="match status" value="1"/>
</dbReference>
<evidence type="ECO:0000313" key="5">
    <source>
        <dbReference type="EMBL" id="KAH7316607.1"/>
    </source>
</evidence>
<evidence type="ECO:0000256" key="2">
    <source>
        <dbReference type="ARBA" id="ARBA00022857"/>
    </source>
</evidence>
<dbReference type="InterPro" id="IPR008030">
    <property type="entry name" value="NmrA-like"/>
</dbReference>
<dbReference type="OrthoDB" id="419598at2759"/>
<accession>A0A8K0WQA1</accession>
<comment type="caution">
    <text evidence="5">The sequence shown here is derived from an EMBL/GenBank/DDBJ whole genome shotgun (WGS) entry which is preliminary data.</text>
</comment>
<sequence length="307" mass="33764">MATPNVFVCGITGTQGGFVARELLQRGAHIHALARDMSAPKAKEFAALGAQLWAGDFDNKDAIHAAIQGCSAIFLNFYPNFQDSTADLRWAKSLLVAARAAGVKHAIFSSGLTVNAPEKLTRWDPNTLTASFLLSKQAIEKEVINSGLEFWTIIRPGNFYTNYVMPAVSMYPGLRETGVVQTALQEDTKLPCIDPITIGKFVAAAIFDPAKFHAQELEIADETKTYGEILEKISTVVGRDLKLVYLDDEAINAQIDNPFLVGQLLARELLNFIDMDKVGTWGVPLSSLEVFVQREKDRLLETYQLPA</sequence>
<keyword evidence="3" id="KW-0560">Oxidoreductase</keyword>
<keyword evidence="2" id="KW-0521">NADP</keyword>
<evidence type="ECO:0000256" key="1">
    <source>
        <dbReference type="ARBA" id="ARBA00006328"/>
    </source>
</evidence>
<dbReference type="EMBL" id="JAGPNK010000008">
    <property type="protein sequence ID" value="KAH7316607.1"/>
    <property type="molecule type" value="Genomic_DNA"/>
</dbReference>
<dbReference type="SUPFAM" id="SSF51735">
    <property type="entry name" value="NAD(P)-binding Rossmann-fold domains"/>
    <property type="match status" value="1"/>
</dbReference>
<evidence type="ECO:0000256" key="3">
    <source>
        <dbReference type="ARBA" id="ARBA00023002"/>
    </source>
</evidence>
<dbReference type="GO" id="GO:0005634">
    <property type="term" value="C:nucleus"/>
    <property type="evidence" value="ECO:0007669"/>
    <property type="project" value="TreeGrafter"/>
</dbReference>
<gene>
    <name evidence="5" type="ORF">B0I35DRAFT_479437</name>
</gene>
<dbReference type="InterPro" id="IPR051164">
    <property type="entry name" value="NmrA-like_oxidored"/>
</dbReference>
<name>A0A8K0WQA1_9HYPO</name>
<comment type="similarity">
    <text evidence="1">Belongs to the NmrA-type oxidoreductase family.</text>
</comment>
<evidence type="ECO:0000259" key="4">
    <source>
        <dbReference type="Pfam" id="PF05368"/>
    </source>
</evidence>
<dbReference type="AlphaFoldDB" id="A0A8K0WQA1"/>